<reference evidence="2" key="1">
    <citation type="journal article" date="2019" name="Sci. Rep.">
        <title>Draft genome of Tanacetum cinerariifolium, the natural source of mosquito coil.</title>
        <authorList>
            <person name="Yamashiro T."/>
            <person name="Shiraishi A."/>
            <person name="Satake H."/>
            <person name="Nakayama K."/>
        </authorList>
    </citation>
    <scope>NUCLEOTIDE SEQUENCE</scope>
</reference>
<feature type="region of interest" description="Disordered" evidence="1">
    <location>
        <begin position="52"/>
        <end position="74"/>
    </location>
</feature>
<evidence type="ECO:0000313" key="2">
    <source>
        <dbReference type="EMBL" id="GEU37425.1"/>
    </source>
</evidence>
<dbReference type="EMBL" id="BKCJ010000927">
    <property type="protein sequence ID" value="GEU37425.1"/>
    <property type="molecule type" value="Genomic_DNA"/>
</dbReference>
<protein>
    <submittedName>
        <fullName evidence="2">Uncharacterized protein</fullName>
    </submittedName>
</protein>
<comment type="caution">
    <text evidence="2">The sequence shown here is derived from an EMBL/GenBank/DDBJ whole genome shotgun (WGS) entry which is preliminary data.</text>
</comment>
<organism evidence="2">
    <name type="scientific">Tanacetum cinerariifolium</name>
    <name type="common">Dalmatian daisy</name>
    <name type="synonym">Chrysanthemum cinerariifolium</name>
    <dbReference type="NCBI Taxonomy" id="118510"/>
    <lineage>
        <taxon>Eukaryota</taxon>
        <taxon>Viridiplantae</taxon>
        <taxon>Streptophyta</taxon>
        <taxon>Embryophyta</taxon>
        <taxon>Tracheophyta</taxon>
        <taxon>Spermatophyta</taxon>
        <taxon>Magnoliopsida</taxon>
        <taxon>eudicotyledons</taxon>
        <taxon>Gunneridae</taxon>
        <taxon>Pentapetalae</taxon>
        <taxon>asterids</taxon>
        <taxon>campanulids</taxon>
        <taxon>Asterales</taxon>
        <taxon>Asteraceae</taxon>
        <taxon>Asteroideae</taxon>
        <taxon>Anthemideae</taxon>
        <taxon>Anthemidinae</taxon>
        <taxon>Tanacetum</taxon>
    </lineage>
</organism>
<dbReference type="AlphaFoldDB" id="A0A6L2JNH1"/>
<name>A0A6L2JNH1_TANCI</name>
<sequence length="318" mass="35499">MQWDARVDLVCSVIVIHLLIMSGKATLTKLTISNEVTSPDNHMSATDRRLNIMSGGGTSSKKATLDEPASAKDLNSSDSPLFLDELQVGVTGIIFVMLCRIWDVSTITGWHLSTDMVVFDAHEEYCIRKDDAFMLEFNGATSAQKSLAKDKLYSSSSSSTQIFDDPNISVLKAPRSKIRPDQADYSSGLGKPRAGTLENLLLWARNRRNDSIAFICQVKIDNIRTWNGWNFPMYRLESGIFDVTAHVVVVMFDETTSELVKCSSNSLAKEIVQTAIRFNSFKTIRGETPIRQELEDSKADSLPVRAWGKKKQRVSKSY</sequence>
<proteinExistence type="predicted"/>
<evidence type="ECO:0000256" key="1">
    <source>
        <dbReference type="SAM" id="MobiDB-lite"/>
    </source>
</evidence>
<gene>
    <name evidence="2" type="ORF">Tci_009403</name>
</gene>
<accession>A0A6L2JNH1</accession>